<comment type="caution">
    <text evidence="4">The sequence shown here is derived from an EMBL/GenBank/DDBJ whole genome shotgun (WGS) entry which is preliminary data.</text>
</comment>
<dbReference type="Pfam" id="PF13360">
    <property type="entry name" value="PQQ_2"/>
    <property type="match status" value="1"/>
</dbReference>
<dbReference type="InterPro" id="IPR015943">
    <property type="entry name" value="WD40/YVTN_repeat-like_dom_sf"/>
</dbReference>
<sequence length="640" mass="66900">MSQPPQPPNQPPGSAGGDDPQQGGAPGQGSAPGFGAPQQPSLDKSPQGDGQQPGGHPGQLPGQAPPPPAQPPQMPPPPPAGGFGAPADPPPGGFGAPTPPPGDAQQPGYGYPGPQPGYGYPSPDQQQPGTQPPGYGYPGQQQPYGQQPYGQQQYGMYPPTGPMPAPGARPGGQAAKQRMMIVISAVVAVLLIVGGGIWFASSGDDDKKDEAGNSSGGSGGGDKGDAKGGSGGNKPENVNGKLLYTVPKPELTDVTTLDGLWVTDQTFAKGSKDSVLGLDKDTGKEKWKIELDGQLCWSSKHATEDGKAAVVFQEAKIGKDGRYQPCSQVALLDLNAGKKVWQKSVKVGDEYVKFDEVTIGRGVVAAGGLDGGAAWKVDGGKELWKPDQTSECEDAGYAGGEALVAVRRCGSYDSPSYEIQKLDPASGKPLFSYEAPDGLEGVSIVSTNPVVIAIRAGDIRVSDFIALDDKGKMRSRIPAEKDKYTMDCDLAVEACKMIAVGNDSLYLPTAEHESQSEDYGRTNEIVAIDLATGKPKGQAEAGGRQVMAPLQMDGDNIIAYQESTFDQGGRVVSIDPKTFKHTVHLKNPSSQVDLESNYRLSLSVEAVYADGRLYMGKTMLSERDSSSDQKEHLAVVFGAE</sequence>
<reference evidence="4 5" key="1">
    <citation type="submission" date="2019-10" db="EMBL/GenBank/DDBJ databases">
        <title>Streptomyces tenebrisbrunneis sp.nov., an endogenous actinomycete isolated from of Lycium ruthenicum.</title>
        <authorList>
            <person name="Ma L."/>
        </authorList>
    </citation>
    <scope>NUCLEOTIDE SEQUENCE [LARGE SCALE GENOMIC DNA]</scope>
    <source>
        <strain evidence="4 5">TRM 66187</strain>
    </source>
</reference>
<feature type="domain" description="Pyrrolo-quinoline quinone repeat" evidence="3">
    <location>
        <begin position="264"/>
        <end position="428"/>
    </location>
</feature>
<protein>
    <submittedName>
        <fullName evidence="4">PQQ-binding-like beta-propeller repeat protein</fullName>
    </submittedName>
</protein>
<dbReference type="Gene3D" id="2.130.10.10">
    <property type="entry name" value="YVTN repeat-like/Quinoprotein amine dehydrogenase"/>
    <property type="match status" value="1"/>
</dbReference>
<gene>
    <name evidence="4" type="ORF">GCU69_30585</name>
</gene>
<organism evidence="4 5">
    <name type="scientific">Streptomyces lycii</name>
    <dbReference type="NCBI Taxonomy" id="2654337"/>
    <lineage>
        <taxon>Bacteria</taxon>
        <taxon>Bacillati</taxon>
        <taxon>Actinomycetota</taxon>
        <taxon>Actinomycetes</taxon>
        <taxon>Kitasatosporales</taxon>
        <taxon>Streptomycetaceae</taxon>
        <taxon>Streptomyces</taxon>
    </lineage>
</organism>
<dbReference type="InterPro" id="IPR002372">
    <property type="entry name" value="PQQ_rpt_dom"/>
</dbReference>
<keyword evidence="2" id="KW-1133">Transmembrane helix</keyword>
<dbReference type="Proteomes" id="UP000621266">
    <property type="component" value="Unassembled WGS sequence"/>
</dbReference>
<evidence type="ECO:0000256" key="1">
    <source>
        <dbReference type="SAM" id="MobiDB-lite"/>
    </source>
</evidence>
<proteinExistence type="predicted"/>
<evidence type="ECO:0000259" key="3">
    <source>
        <dbReference type="Pfam" id="PF13360"/>
    </source>
</evidence>
<keyword evidence="2" id="KW-0472">Membrane</keyword>
<keyword evidence="2" id="KW-0812">Transmembrane</keyword>
<dbReference type="SUPFAM" id="SSF50998">
    <property type="entry name" value="Quinoprotein alcohol dehydrogenase-like"/>
    <property type="match status" value="1"/>
</dbReference>
<feature type="compositionally biased region" description="Pro residues" evidence="1">
    <location>
        <begin position="1"/>
        <end position="11"/>
    </location>
</feature>
<feature type="compositionally biased region" description="Gly residues" evidence="1">
    <location>
        <begin position="214"/>
        <end position="232"/>
    </location>
</feature>
<dbReference type="InterPro" id="IPR011047">
    <property type="entry name" value="Quinoprotein_ADH-like_sf"/>
</dbReference>
<evidence type="ECO:0000256" key="2">
    <source>
        <dbReference type="SAM" id="Phobius"/>
    </source>
</evidence>
<feature type="compositionally biased region" description="Low complexity" evidence="1">
    <location>
        <begin position="117"/>
        <end position="158"/>
    </location>
</feature>
<accession>A0ABQ7FBP3</accession>
<evidence type="ECO:0000313" key="5">
    <source>
        <dbReference type="Proteomes" id="UP000621266"/>
    </source>
</evidence>
<dbReference type="PANTHER" id="PTHR34512">
    <property type="entry name" value="CELL SURFACE PROTEIN"/>
    <property type="match status" value="1"/>
</dbReference>
<keyword evidence="5" id="KW-1185">Reference proteome</keyword>
<feature type="transmembrane region" description="Helical" evidence="2">
    <location>
        <begin position="179"/>
        <end position="200"/>
    </location>
</feature>
<name>A0ABQ7FBP3_9ACTN</name>
<feature type="compositionally biased region" description="Pro residues" evidence="1">
    <location>
        <begin position="87"/>
        <end position="102"/>
    </location>
</feature>
<dbReference type="PANTHER" id="PTHR34512:SF30">
    <property type="entry name" value="OUTER MEMBRANE PROTEIN ASSEMBLY FACTOR BAMB"/>
    <property type="match status" value="1"/>
</dbReference>
<dbReference type="RefSeq" id="WP_156207793.1">
    <property type="nucleotide sequence ID" value="NZ_WHPN01000420.1"/>
</dbReference>
<feature type="region of interest" description="Disordered" evidence="1">
    <location>
        <begin position="1"/>
        <end position="172"/>
    </location>
</feature>
<feature type="region of interest" description="Disordered" evidence="1">
    <location>
        <begin position="201"/>
        <end position="240"/>
    </location>
</feature>
<evidence type="ECO:0000313" key="4">
    <source>
        <dbReference type="EMBL" id="KAF4405403.1"/>
    </source>
</evidence>
<dbReference type="EMBL" id="WHPN01000420">
    <property type="protein sequence ID" value="KAF4405403.1"/>
    <property type="molecule type" value="Genomic_DNA"/>
</dbReference>
<feature type="compositionally biased region" description="Pro residues" evidence="1">
    <location>
        <begin position="63"/>
        <end position="80"/>
    </location>
</feature>